<accession>A0AAU8S7D3</accession>
<dbReference type="Proteomes" id="UP000033260">
    <property type="component" value="Chromosome"/>
</dbReference>
<organism evidence="1 2">
    <name type="scientific">Pseudomonas putida S13.1.2</name>
    <dbReference type="NCBI Taxonomy" id="1384061"/>
    <lineage>
        <taxon>Bacteria</taxon>
        <taxon>Pseudomonadati</taxon>
        <taxon>Pseudomonadota</taxon>
        <taxon>Gammaproteobacteria</taxon>
        <taxon>Pseudomonadales</taxon>
        <taxon>Pseudomonadaceae</taxon>
        <taxon>Pseudomonas</taxon>
    </lineage>
</organism>
<evidence type="ECO:0000313" key="1">
    <source>
        <dbReference type="EMBL" id="AJQ51292.1"/>
    </source>
</evidence>
<reference evidence="1 2" key="1">
    <citation type="submission" date="2015-02" db="EMBL/GenBank/DDBJ databases">
        <title>Complete Genome Sequencing of Pseudomonas putida S13.1.2.</title>
        <authorList>
            <person name="Chong T.M."/>
            <person name="Chan K.G."/>
            <person name="Dessaux Y."/>
        </authorList>
    </citation>
    <scope>NUCLEOTIDE SEQUENCE [LARGE SCALE GENOMIC DNA]</scope>
    <source>
        <strain evidence="1 2">S13.1.2</strain>
    </source>
</reference>
<dbReference type="EMBL" id="CP010979">
    <property type="protein sequence ID" value="AJQ51292.1"/>
    <property type="molecule type" value="Genomic_DNA"/>
</dbReference>
<sequence>MTMTELAPDPSVTALTHQAAKSQATQVMDTLSSIIIQYLDAEAPILRASLLEAMSAQTSQLHALLAHMKALEAKA</sequence>
<dbReference type="AlphaFoldDB" id="A0AAU8S7D3"/>
<gene>
    <name evidence="1" type="ORF">N805_18090</name>
</gene>
<protein>
    <submittedName>
        <fullName evidence="1">Uncharacterized protein</fullName>
    </submittedName>
</protein>
<evidence type="ECO:0000313" key="2">
    <source>
        <dbReference type="Proteomes" id="UP000033260"/>
    </source>
</evidence>
<name>A0AAU8S7D3_PSEPU</name>
<proteinExistence type="predicted"/>